<feature type="transmembrane region" description="Helical" evidence="2">
    <location>
        <begin position="269"/>
        <end position="292"/>
    </location>
</feature>
<dbReference type="PANTHER" id="PTHR46211">
    <property type="entry name" value="GLYCEROPHOSPHORYL DIESTER PHOSPHODIESTERASE"/>
    <property type="match status" value="1"/>
</dbReference>
<dbReference type="GO" id="GO:0008081">
    <property type="term" value="F:phosphoric diester hydrolase activity"/>
    <property type="evidence" value="ECO:0007669"/>
    <property type="project" value="InterPro"/>
</dbReference>
<dbReference type="Proteomes" id="UP000003011">
    <property type="component" value="Unassembled WGS sequence"/>
</dbReference>
<dbReference type="Pfam" id="PF03009">
    <property type="entry name" value="GDPD"/>
    <property type="match status" value="1"/>
</dbReference>
<dbReference type="PROSITE" id="PS51704">
    <property type="entry name" value="GP_PDE"/>
    <property type="match status" value="1"/>
</dbReference>
<dbReference type="RefSeq" id="WP_005540491.1">
    <property type="nucleotide sequence ID" value="NZ_JH378831.1"/>
</dbReference>
<evidence type="ECO:0000256" key="1">
    <source>
        <dbReference type="SAM" id="MobiDB-lite"/>
    </source>
</evidence>
<evidence type="ECO:0000256" key="2">
    <source>
        <dbReference type="SAM" id="Phobius"/>
    </source>
</evidence>
<organism evidence="4 5">
    <name type="scientific">Johnsonella ignava ATCC 51276</name>
    <dbReference type="NCBI Taxonomy" id="679200"/>
    <lineage>
        <taxon>Bacteria</taxon>
        <taxon>Bacillati</taxon>
        <taxon>Bacillota</taxon>
        <taxon>Clostridia</taxon>
        <taxon>Lachnospirales</taxon>
        <taxon>Lachnospiraceae</taxon>
        <taxon>Johnsonella</taxon>
    </lineage>
</organism>
<feature type="region of interest" description="Disordered" evidence="1">
    <location>
        <begin position="1"/>
        <end position="37"/>
    </location>
</feature>
<feature type="transmembrane region" description="Helical" evidence="2">
    <location>
        <begin position="118"/>
        <end position="149"/>
    </location>
</feature>
<evidence type="ECO:0000313" key="5">
    <source>
        <dbReference type="Proteomes" id="UP000003011"/>
    </source>
</evidence>
<feature type="transmembrane region" description="Helical" evidence="2">
    <location>
        <begin position="80"/>
        <end position="98"/>
    </location>
</feature>
<dbReference type="SUPFAM" id="SSF51695">
    <property type="entry name" value="PLC-like phosphodiesterases"/>
    <property type="match status" value="1"/>
</dbReference>
<dbReference type="Gene3D" id="3.20.20.190">
    <property type="entry name" value="Phosphatidylinositol (PI) phosphodiesterase"/>
    <property type="match status" value="1"/>
</dbReference>
<dbReference type="GO" id="GO:0006629">
    <property type="term" value="P:lipid metabolic process"/>
    <property type="evidence" value="ECO:0007669"/>
    <property type="project" value="InterPro"/>
</dbReference>
<dbReference type="InterPro" id="IPR017946">
    <property type="entry name" value="PLC-like_Pdiesterase_TIM-brl"/>
</dbReference>
<proteinExistence type="predicted"/>
<evidence type="ECO:0000313" key="4">
    <source>
        <dbReference type="EMBL" id="EHI55735.1"/>
    </source>
</evidence>
<dbReference type="STRING" id="679200.HMPREF9333_01082"/>
<feature type="domain" description="GP-PDE" evidence="3">
    <location>
        <begin position="413"/>
        <end position="643"/>
    </location>
</feature>
<dbReference type="eggNOG" id="COG4781">
    <property type="taxonomic scope" value="Bacteria"/>
</dbReference>
<feature type="transmembrane region" description="Helical" evidence="2">
    <location>
        <begin position="379"/>
        <end position="397"/>
    </location>
</feature>
<feature type="transmembrane region" description="Helical" evidence="2">
    <location>
        <begin position="312"/>
        <end position="337"/>
    </location>
</feature>
<dbReference type="HOGENOM" id="CLU_030006_15_1_9"/>
<name>G5GHP2_9FIRM</name>
<comment type="caution">
    <text evidence="4">The sequence shown here is derived from an EMBL/GenBank/DDBJ whole genome shotgun (WGS) entry which is preliminary data.</text>
</comment>
<reference evidence="4 5" key="1">
    <citation type="submission" date="2011-08" db="EMBL/GenBank/DDBJ databases">
        <title>The Genome Sequence of Johnsonella ignava ATCC 51276.</title>
        <authorList>
            <consortium name="The Broad Institute Genome Sequencing Platform"/>
            <person name="Earl A."/>
            <person name="Ward D."/>
            <person name="Feldgarden M."/>
            <person name="Gevers D."/>
            <person name="Izard J."/>
            <person name="Blanton J.M."/>
            <person name="Baranova O.V."/>
            <person name="Dewhirst F.E."/>
            <person name="Young S.K."/>
            <person name="Zeng Q."/>
            <person name="Gargeya S."/>
            <person name="Fitzgerald M."/>
            <person name="Haas B."/>
            <person name="Abouelleil A."/>
            <person name="Alvarado L."/>
            <person name="Arachchi H.M."/>
            <person name="Berlin A."/>
            <person name="Brown A."/>
            <person name="Chapman S.B."/>
            <person name="Chen Z."/>
            <person name="Dunbar C."/>
            <person name="Freedman E."/>
            <person name="Gearin G."/>
            <person name="Gellesch M."/>
            <person name="Goldberg J."/>
            <person name="Griggs A."/>
            <person name="Gujja S."/>
            <person name="Heiman D."/>
            <person name="Howarth C."/>
            <person name="Larson L."/>
            <person name="Lui A."/>
            <person name="MacDonald P.J.P."/>
            <person name="Montmayeur A."/>
            <person name="Murphy C."/>
            <person name="Neiman D."/>
            <person name="Pearson M."/>
            <person name="Priest M."/>
            <person name="Roberts A."/>
            <person name="Saif S."/>
            <person name="Shea T."/>
            <person name="Shenoy N."/>
            <person name="Sisk P."/>
            <person name="Stolte C."/>
            <person name="Sykes S."/>
            <person name="Wortman J."/>
            <person name="Nusbaum C."/>
            <person name="Birren B."/>
        </authorList>
    </citation>
    <scope>NUCLEOTIDE SEQUENCE [LARGE SCALE GENOMIC DNA]</scope>
    <source>
        <strain evidence="4 5">ATCC 51276</strain>
    </source>
</reference>
<accession>G5GHP2</accession>
<keyword evidence="5" id="KW-1185">Reference proteome</keyword>
<dbReference type="InterPro" id="IPR018476">
    <property type="entry name" value="GlyceroP-diester-Pdiesterase_M"/>
</dbReference>
<dbReference type="eggNOG" id="COG0584">
    <property type="taxonomic scope" value="Bacteria"/>
</dbReference>
<dbReference type="InterPro" id="IPR030395">
    <property type="entry name" value="GP_PDE_dom"/>
</dbReference>
<protein>
    <recommendedName>
        <fullName evidence="3">GP-PDE domain-containing protein</fullName>
    </recommendedName>
</protein>
<feature type="transmembrane region" description="Helical" evidence="2">
    <location>
        <begin position="177"/>
        <end position="197"/>
    </location>
</feature>
<feature type="transmembrane region" description="Helical" evidence="2">
    <location>
        <begin position="221"/>
        <end position="248"/>
    </location>
</feature>
<keyword evidence="2" id="KW-1133">Transmembrane helix</keyword>
<dbReference type="PANTHER" id="PTHR46211:SF8">
    <property type="entry name" value="PHOSPHODIESTERASE"/>
    <property type="match status" value="1"/>
</dbReference>
<gene>
    <name evidence="4" type="ORF">HMPREF9333_01082</name>
</gene>
<evidence type="ECO:0000259" key="3">
    <source>
        <dbReference type="PROSITE" id="PS51704"/>
    </source>
</evidence>
<keyword evidence="2" id="KW-0472">Membrane</keyword>
<dbReference type="Pfam" id="PF10110">
    <property type="entry name" value="GPDPase_memb"/>
    <property type="match status" value="1"/>
</dbReference>
<dbReference type="EMBL" id="ACZL01000017">
    <property type="protein sequence ID" value="EHI55735.1"/>
    <property type="molecule type" value="Genomic_DNA"/>
</dbReference>
<dbReference type="AlphaFoldDB" id="G5GHP2"/>
<sequence>MEEINRGKNSKSPEYNSLHTDDKTNKTEQYPGDGRKKTDTLISKIKAKKIRLRELKKENKIAEFGRVAWLYTKYQIITKGLLLAAVFNISSAILNYLIRASGRSTISSGDYKRFLLSFQGVGALILGIVLVIFLIGTDINGFIIMSALIKEKRIKMTARNMLIAGIKSLKSFLRPSGILIILYVAAVVPLAGIGLAISPMEDFQIPKFITSVIFGNRLYTIIYYTIIAGSLFVSLRYIFLFHYILILGNRIGEGLRNASNLMKKHWKEFLIDFLLQIIIMTLFISGVVAVIMGLTVLPAHMLSISLLQTRVWTIMGIMLVGEFSTFIALMTVPFICFRLTVLFYRYNEKDGLPVSIVMNVKADRLGDEAFFRVKLTTKVCFIILFLSIIALNFLVAWDSGVNFDDIYRKHKEIDIVAHRGGGNLAAENSIAGLEAAIEEGVAWSETDIQRTKDGYYIINHDRTFKRLTGVKKAPKDMTIEEISKLRIKDKFNIAGQAQKVATPEEFLDTAKGKIGLFLELKGKTADTKMADDVIAMVKARDMEKDVVILVSSYKLVNYIEDKYPEIQTGFLYFFVLGKISDIRADVLIMEEREATPEKVHIIHRAGKKSYVWTVNSKSSMERFVDSDVDGIITDYIRDVKAAIRRRDDRTDIEIIMESFINRN</sequence>
<keyword evidence="2" id="KW-0812">Transmembrane</keyword>